<evidence type="ECO:0000256" key="1">
    <source>
        <dbReference type="SAM" id="SignalP"/>
    </source>
</evidence>
<dbReference type="GeneID" id="108053701"/>
<feature type="chain" id="PRO_5027611798" evidence="1">
    <location>
        <begin position="23"/>
        <end position="168"/>
    </location>
</feature>
<dbReference type="RefSeq" id="XP_016991906.1">
    <property type="nucleotide sequence ID" value="XM_017136417.1"/>
</dbReference>
<dbReference type="InterPro" id="IPR036728">
    <property type="entry name" value="PBP_GOBP_sf"/>
</dbReference>
<evidence type="ECO:0000313" key="3">
    <source>
        <dbReference type="Proteomes" id="UP001652680"/>
    </source>
</evidence>
<dbReference type="Proteomes" id="UP001652680">
    <property type="component" value="Unassembled WGS sequence"/>
</dbReference>
<organism evidence="4">
    <name type="scientific">Drosophila rhopaloa</name>
    <name type="common">Fruit fly</name>
    <dbReference type="NCBI Taxonomy" id="1041015"/>
    <lineage>
        <taxon>Eukaryota</taxon>
        <taxon>Metazoa</taxon>
        <taxon>Ecdysozoa</taxon>
        <taxon>Arthropoda</taxon>
        <taxon>Hexapoda</taxon>
        <taxon>Insecta</taxon>
        <taxon>Pterygota</taxon>
        <taxon>Neoptera</taxon>
        <taxon>Endopterygota</taxon>
        <taxon>Diptera</taxon>
        <taxon>Brachycera</taxon>
        <taxon>Muscomorpha</taxon>
        <taxon>Ephydroidea</taxon>
        <taxon>Drosophilidae</taxon>
        <taxon>Drosophila</taxon>
        <taxon>Sophophora</taxon>
    </lineage>
</organism>
<keyword evidence="1" id="KW-0732">Signal</keyword>
<dbReference type="Gene3D" id="1.10.238.20">
    <property type="entry name" value="Pheromone/general odorant binding protein domain"/>
    <property type="match status" value="1"/>
</dbReference>
<accession>A0A6P4G300</accession>
<reference evidence="2" key="3">
    <citation type="submission" date="2025-05" db="UniProtKB">
        <authorList>
            <consortium name="EnsemblMetazoa"/>
        </authorList>
    </citation>
    <scope>IDENTIFICATION</scope>
</reference>
<feature type="signal peptide" evidence="1">
    <location>
        <begin position="1"/>
        <end position="22"/>
    </location>
</feature>
<sequence length="168" mass="19421">MFINRPVIFALLVLALISQAKAHHPFDFFEESLDDFEFCLKIHSILIEEYEWFEQFENLENVLNETVELKFKCNIKCQLERQPKKWLNDLGKMDLESMSATSEAAESIAKCMETASDEPCAYAFKLVICAFESGHSVIEFESYDHILEETAELAAEQAILDESDFLYI</sequence>
<protein>
    <submittedName>
        <fullName evidence="4">General odorant-binding protein 57a-like</fullName>
    </submittedName>
</protein>
<proteinExistence type="predicted"/>
<dbReference type="AlphaFoldDB" id="A0A6P4G300"/>
<evidence type="ECO:0000313" key="2">
    <source>
        <dbReference type="EnsemblMetazoa" id="XP_016991906.1"/>
    </source>
</evidence>
<gene>
    <name evidence="4" type="primary">LOC108053701</name>
    <name evidence="2" type="synonym">108053701</name>
</gene>
<dbReference type="GO" id="GO:0005549">
    <property type="term" value="F:odorant binding"/>
    <property type="evidence" value="ECO:0007669"/>
    <property type="project" value="InterPro"/>
</dbReference>
<keyword evidence="3" id="KW-1185">Reference proteome</keyword>
<dbReference type="EnsemblMetazoa" id="XM_017136417.2">
    <property type="protein sequence ID" value="XP_016991906.1"/>
    <property type="gene ID" value="LOC108053701"/>
</dbReference>
<evidence type="ECO:0000313" key="4">
    <source>
        <dbReference type="RefSeq" id="XP_016991906.1"/>
    </source>
</evidence>
<dbReference type="OrthoDB" id="7820309at2759"/>
<reference evidence="3" key="1">
    <citation type="journal article" date="2021" name="Elife">
        <title>Highly contiguous assemblies of 101 drosophilid genomes.</title>
        <authorList>
            <person name="Kim B.Y."/>
            <person name="Wang J.R."/>
            <person name="Miller D.E."/>
            <person name="Barmina O."/>
            <person name="Delaney E."/>
            <person name="Thompson A."/>
            <person name="Comeault A.A."/>
            <person name="Peede D."/>
            <person name="D'Agostino E.R."/>
            <person name="Pelaez J."/>
            <person name="Aguilar J.M."/>
            <person name="Haji D."/>
            <person name="Matsunaga T."/>
            <person name="Armstrong E.E."/>
            <person name="Zych M."/>
            <person name="Ogawa Y."/>
            <person name="Stamenkovic-Radak M."/>
            <person name="Jelic M."/>
            <person name="Veselinovic M.S."/>
            <person name="Tanaskovic M."/>
            <person name="Eric P."/>
            <person name="Gao J.J."/>
            <person name="Katoh T.K."/>
            <person name="Toda M.J."/>
            <person name="Watabe H."/>
            <person name="Watada M."/>
            <person name="Davis J.S."/>
            <person name="Moyle L.C."/>
            <person name="Manoli G."/>
            <person name="Bertolini E."/>
            <person name="Kostal V."/>
            <person name="Hawley R.S."/>
            <person name="Takahashi A."/>
            <person name="Jones C.D."/>
            <person name="Price D.K."/>
            <person name="Whiteman N."/>
            <person name="Kopp A."/>
            <person name="Matute D.R."/>
            <person name="Petrov D.A."/>
        </authorList>
    </citation>
    <scope>NUCLEOTIDE SEQUENCE [LARGE SCALE GENOMIC DNA]</scope>
</reference>
<reference evidence="4" key="2">
    <citation type="submission" date="2025-04" db="UniProtKB">
        <authorList>
            <consortium name="RefSeq"/>
        </authorList>
    </citation>
    <scope>IDENTIFICATION</scope>
</reference>
<dbReference type="SUPFAM" id="SSF47565">
    <property type="entry name" value="Insect pheromone/odorant-binding proteins"/>
    <property type="match status" value="1"/>
</dbReference>
<name>A0A6P4G300_DRORH</name>